<dbReference type="InterPro" id="IPR023451">
    <property type="entry name" value="Thymidate_synth/dCMP_Mease_dom"/>
</dbReference>
<dbReference type="EMBL" id="MN739118">
    <property type="protein sequence ID" value="QHS89734.1"/>
    <property type="molecule type" value="Genomic_DNA"/>
</dbReference>
<sequence length="438" mass="51056">MRFIGLSVTLSNTTNNKISSILSTTKYFTNMEFYHNMQTVIFYENDYKNVLTIMNCINIVIAPNKPNGVNFINDNTLMLYVNSPIDALKFAIEKKFNTVFVYVNNCENWFVENNLFDEFRISQNSKIQLYDYINKFGKKKRETNTLHSNELHSFEYYYFCINDKYNKDLQRLINDISYEPLIENRTIEKTRNLFNQNLSFNLRGGVIPLCTVNKRWVRGVFYELMWFLKGRTDLEYLHKYNIHIWDANCETPQLGSVVASNNIGKIYGYQWRNFGGSGFDQISYIVNLLKTDPNSRRIVLSSWCPPDIFTDSCLPPCHVLYCFNVNSKGELMCHLTQRSSDVGVGLPWNIASASILINLLAKTCGLVPGSLDITLCNAHIYESHQSILNEQYKLSKTPNYYPRIIVNNKKNIDEYEYEDIFILDYTPEFSKNTLPMIV</sequence>
<protein>
    <recommendedName>
        <fullName evidence="1">thymidylate synthase</fullName>
        <ecNumber evidence="1">2.1.1.45</ecNumber>
    </recommendedName>
</protein>
<dbReference type="SUPFAM" id="SSF55831">
    <property type="entry name" value="Thymidylate synthase/dCMP hydroxymethylase"/>
    <property type="match status" value="1"/>
</dbReference>
<keyword evidence="2" id="KW-0489">Methyltransferase</keyword>
<dbReference type="InterPro" id="IPR000398">
    <property type="entry name" value="Thymidylate_synthase"/>
</dbReference>
<dbReference type="AlphaFoldDB" id="A0A6C0BD52"/>
<name>A0A6C0BD52_9ZZZZ</name>
<evidence type="ECO:0000256" key="2">
    <source>
        <dbReference type="ARBA" id="ARBA00022603"/>
    </source>
</evidence>
<dbReference type="Gene3D" id="3.30.572.10">
    <property type="entry name" value="Thymidylate synthase/dCMP hydroxymethylase domain"/>
    <property type="match status" value="1"/>
</dbReference>
<dbReference type="InterPro" id="IPR045097">
    <property type="entry name" value="Thymidate_synth/dCMP_Mease"/>
</dbReference>
<dbReference type="GO" id="GO:0005829">
    <property type="term" value="C:cytosol"/>
    <property type="evidence" value="ECO:0007669"/>
    <property type="project" value="TreeGrafter"/>
</dbReference>
<dbReference type="NCBIfam" id="TIGR03284">
    <property type="entry name" value="thym_sym"/>
    <property type="match status" value="1"/>
</dbReference>
<organism evidence="5">
    <name type="scientific">viral metagenome</name>
    <dbReference type="NCBI Taxonomy" id="1070528"/>
    <lineage>
        <taxon>unclassified sequences</taxon>
        <taxon>metagenomes</taxon>
        <taxon>organismal metagenomes</taxon>
    </lineage>
</organism>
<dbReference type="Pfam" id="PF00303">
    <property type="entry name" value="Thymidylat_synt"/>
    <property type="match status" value="1"/>
</dbReference>
<accession>A0A6C0BD52</accession>
<dbReference type="PANTHER" id="PTHR11548:SF1">
    <property type="entry name" value="THYMIDYLATE SYNTHASE 1"/>
    <property type="match status" value="1"/>
</dbReference>
<reference evidence="5" key="1">
    <citation type="journal article" date="2020" name="Nature">
        <title>Giant virus diversity and host interactions through global metagenomics.</title>
        <authorList>
            <person name="Schulz F."/>
            <person name="Roux S."/>
            <person name="Paez-Espino D."/>
            <person name="Jungbluth S."/>
            <person name="Walsh D.A."/>
            <person name="Denef V.J."/>
            <person name="McMahon K.D."/>
            <person name="Konstantinidis K.T."/>
            <person name="Eloe-Fadrosh E.A."/>
            <person name="Kyrpides N.C."/>
            <person name="Woyke T."/>
        </authorList>
    </citation>
    <scope>NUCLEOTIDE SEQUENCE</scope>
    <source>
        <strain evidence="5">GVMAG-M-3300010160-26</strain>
    </source>
</reference>
<dbReference type="CDD" id="cd00351">
    <property type="entry name" value="TS_Pyrimidine_HMase"/>
    <property type="match status" value="1"/>
</dbReference>
<evidence type="ECO:0000259" key="4">
    <source>
        <dbReference type="Pfam" id="PF00303"/>
    </source>
</evidence>
<proteinExistence type="predicted"/>
<dbReference type="GO" id="GO:0004799">
    <property type="term" value="F:thymidylate synthase activity"/>
    <property type="evidence" value="ECO:0007669"/>
    <property type="project" value="UniProtKB-EC"/>
</dbReference>
<dbReference type="GO" id="GO:0006231">
    <property type="term" value="P:dTMP biosynthetic process"/>
    <property type="evidence" value="ECO:0007669"/>
    <property type="project" value="InterPro"/>
</dbReference>
<dbReference type="EC" id="2.1.1.45" evidence="1"/>
<dbReference type="PRINTS" id="PR00108">
    <property type="entry name" value="THYMDSNTHASE"/>
</dbReference>
<evidence type="ECO:0000256" key="3">
    <source>
        <dbReference type="ARBA" id="ARBA00022679"/>
    </source>
</evidence>
<evidence type="ECO:0000256" key="1">
    <source>
        <dbReference type="ARBA" id="ARBA00011947"/>
    </source>
</evidence>
<dbReference type="PANTHER" id="PTHR11548">
    <property type="entry name" value="THYMIDYLATE SYNTHASE 1"/>
    <property type="match status" value="1"/>
</dbReference>
<evidence type="ECO:0000313" key="5">
    <source>
        <dbReference type="EMBL" id="QHS89734.1"/>
    </source>
</evidence>
<feature type="domain" description="Thymidylate synthase/dCMP hydroxymethylase" evidence="4">
    <location>
        <begin position="182"/>
        <end position="428"/>
    </location>
</feature>
<dbReference type="GO" id="GO:0032259">
    <property type="term" value="P:methylation"/>
    <property type="evidence" value="ECO:0007669"/>
    <property type="project" value="UniProtKB-KW"/>
</dbReference>
<keyword evidence="3" id="KW-0808">Transferase</keyword>
<dbReference type="InterPro" id="IPR036926">
    <property type="entry name" value="Thymidate_synth/dCMP_Mease_sf"/>
</dbReference>